<feature type="binding site" evidence="7">
    <location>
        <position position="232"/>
    </location>
    <ligand>
        <name>Zn(2+)</name>
        <dbReference type="ChEBI" id="CHEBI:29105"/>
        <label>2</label>
    </ligand>
</feature>
<dbReference type="CDD" id="cd01317">
    <property type="entry name" value="DHOase_IIa"/>
    <property type="match status" value="1"/>
</dbReference>
<dbReference type="GO" id="GO:0005737">
    <property type="term" value="C:cytoplasm"/>
    <property type="evidence" value="ECO:0007669"/>
    <property type="project" value="TreeGrafter"/>
</dbReference>
<dbReference type="GO" id="GO:0004038">
    <property type="term" value="F:allantoinase activity"/>
    <property type="evidence" value="ECO:0007669"/>
    <property type="project" value="TreeGrafter"/>
</dbReference>
<dbReference type="GO" id="GO:0044205">
    <property type="term" value="P:'de novo' UMP biosynthetic process"/>
    <property type="evidence" value="ECO:0007669"/>
    <property type="project" value="UniProtKB-UniRule"/>
</dbReference>
<feature type="binding site" evidence="7">
    <location>
        <position position="152"/>
    </location>
    <ligand>
        <name>Zn(2+)</name>
        <dbReference type="ChEBI" id="CHEBI:29105"/>
        <label>2</label>
    </ligand>
</feature>
<dbReference type="AlphaFoldDB" id="A0A1M6U9F8"/>
<dbReference type="SUPFAM" id="SSF51556">
    <property type="entry name" value="Metallo-dependent hydrolases"/>
    <property type="match status" value="1"/>
</dbReference>
<feature type="domain" description="Amidohydrolase 3" evidence="8">
    <location>
        <begin position="333"/>
        <end position="421"/>
    </location>
</feature>
<feature type="domain" description="Dihydroorotase catalytic" evidence="9">
    <location>
        <begin position="49"/>
        <end position="235"/>
    </location>
</feature>
<dbReference type="PANTHER" id="PTHR43668:SF2">
    <property type="entry name" value="ALLANTOINASE"/>
    <property type="match status" value="1"/>
</dbReference>
<name>A0A1M6U9F8_SELRU</name>
<reference evidence="10 11" key="1">
    <citation type="submission" date="2016-11" db="EMBL/GenBank/DDBJ databases">
        <authorList>
            <person name="Jaros S."/>
            <person name="Januszkiewicz K."/>
            <person name="Wedrychowicz H."/>
        </authorList>
    </citation>
    <scope>NUCLEOTIDE SEQUENCE [LARGE SCALE GENOMIC DNA]</scope>
    <source>
        <strain evidence="10 11">HD4</strain>
    </source>
</reference>
<dbReference type="InterPro" id="IPR032466">
    <property type="entry name" value="Metal_Hydrolase"/>
</dbReference>
<comment type="similarity">
    <text evidence="2 7">Belongs to the metallo-dependent hydrolases superfamily. DHOase family. Class I DHOase subfamily.</text>
</comment>
<evidence type="ECO:0000256" key="1">
    <source>
        <dbReference type="ARBA" id="ARBA00002368"/>
    </source>
</evidence>
<dbReference type="Pfam" id="PF07969">
    <property type="entry name" value="Amidohydro_3"/>
    <property type="match status" value="1"/>
</dbReference>
<dbReference type="RefSeq" id="WP_073089507.1">
    <property type="nucleotide sequence ID" value="NZ_FRBC01000011.1"/>
</dbReference>
<feature type="binding site" evidence="7">
    <location>
        <position position="152"/>
    </location>
    <ligand>
        <name>Zn(2+)</name>
        <dbReference type="ChEBI" id="CHEBI:29105"/>
        <label>1</label>
    </ligand>
</feature>
<feature type="binding site" evidence="7">
    <location>
        <position position="305"/>
    </location>
    <ligand>
        <name>Zn(2+)</name>
        <dbReference type="ChEBI" id="CHEBI:29105"/>
        <label>1</label>
    </ligand>
</feature>
<keyword evidence="4 7" id="KW-0378">Hydrolase</keyword>
<dbReference type="PANTHER" id="PTHR43668">
    <property type="entry name" value="ALLANTOINASE"/>
    <property type="match status" value="1"/>
</dbReference>
<evidence type="ECO:0000256" key="6">
    <source>
        <dbReference type="ARBA" id="ARBA00022975"/>
    </source>
</evidence>
<dbReference type="InterPro" id="IPR013108">
    <property type="entry name" value="Amidohydro_3"/>
</dbReference>
<evidence type="ECO:0000313" key="11">
    <source>
        <dbReference type="Proteomes" id="UP000184263"/>
    </source>
</evidence>
<dbReference type="UniPathway" id="UPA00070">
    <property type="reaction ID" value="UER00117"/>
</dbReference>
<dbReference type="GO" id="GO:0006145">
    <property type="term" value="P:purine nucleobase catabolic process"/>
    <property type="evidence" value="ECO:0007669"/>
    <property type="project" value="TreeGrafter"/>
</dbReference>
<accession>A0A1M6U9F8</accession>
<keyword evidence="5 7" id="KW-0862">Zinc</keyword>
<dbReference type="OrthoDB" id="9765462at2"/>
<dbReference type="NCBIfam" id="TIGR00857">
    <property type="entry name" value="pyrC_multi"/>
    <property type="match status" value="1"/>
</dbReference>
<feature type="binding site" evidence="7">
    <location>
        <position position="179"/>
    </location>
    <ligand>
        <name>Zn(2+)</name>
        <dbReference type="ChEBI" id="CHEBI:29105"/>
        <label>2</label>
    </ligand>
</feature>
<evidence type="ECO:0000256" key="7">
    <source>
        <dbReference type="HAMAP-Rule" id="MF_00220"/>
    </source>
</evidence>
<dbReference type="Proteomes" id="UP000184263">
    <property type="component" value="Unassembled WGS sequence"/>
</dbReference>
<dbReference type="InterPro" id="IPR050138">
    <property type="entry name" value="DHOase/Allantoinase_Hydrolase"/>
</dbReference>
<evidence type="ECO:0000256" key="3">
    <source>
        <dbReference type="ARBA" id="ARBA00022723"/>
    </source>
</evidence>
<evidence type="ECO:0000256" key="2">
    <source>
        <dbReference type="ARBA" id="ARBA00010286"/>
    </source>
</evidence>
<sequence length="429" mass="46366">MKILLKGGRVINPENKFDEVADVLVEDGKVVKIAAGIEETADKVLDVSGKVVTPGLIDLHVHLREPGQEAKEDFASGTQAAAAGGFTTICTMPNTKPAVDSAALVRSLKMRAQEVGVVNVEIIGAVTKNQEGKELAEMGDMLEAGAVAFSDDGHFDPSAKVMLNAFDYLHTFDKVIINHEEEPTLIEDGVMNEGHRSAMLGLKGRPTVAEDIAVARDIMLAEYAGSKVHIAHISSARAVDIVRQAKKRGVKVTAEATPQHLTMTEECVNLFDTSTKINPPLRAQKDCDAILEGLKDGTIDAIVTDHSPHAQEEKDREYIYAPSGFPGLETSLGVMLTDLYHTQKLDLPMIVSKMSYEPAQVFGLDAGKLSVGAQADITVIDPELEWTVDEKEFYTKGSHSPFVGRKLKGKAVLTMVKGKVVMQEGKILD</sequence>
<dbReference type="EC" id="3.5.2.3" evidence="7"/>
<feature type="active site" evidence="7">
    <location>
        <position position="305"/>
    </location>
</feature>
<dbReference type="GO" id="GO:0008270">
    <property type="term" value="F:zinc ion binding"/>
    <property type="evidence" value="ECO:0007669"/>
    <property type="project" value="UniProtKB-UniRule"/>
</dbReference>
<dbReference type="GO" id="GO:0004151">
    <property type="term" value="F:dihydroorotase activity"/>
    <property type="evidence" value="ECO:0007669"/>
    <property type="project" value="UniProtKB-UniRule"/>
</dbReference>
<gene>
    <name evidence="7" type="primary">pyrC</name>
    <name evidence="10" type="ORF">SAMN05216582_11153</name>
</gene>
<dbReference type="Pfam" id="PF12890">
    <property type="entry name" value="DHOase"/>
    <property type="match status" value="1"/>
</dbReference>
<feature type="binding site" evidence="7">
    <location>
        <position position="60"/>
    </location>
    <ligand>
        <name>Zn(2+)</name>
        <dbReference type="ChEBI" id="CHEBI:29105"/>
        <label>1</label>
    </ligand>
</feature>
<feature type="binding site" evidence="7">
    <location>
        <begin position="62"/>
        <end position="64"/>
    </location>
    <ligand>
        <name>substrate</name>
    </ligand>
</feature>
<dbReference type="EMBL" id="FRBC01000011">
    <property type="protein sequence ID" value="SHK65801.1"/>
    <property type="molecule type" value="Genomic_DNA"/>
</dbReference>
<evidence type="ECO:0000259" key="8">
    <source>
        <dbReference type="Pfam" id="PF07969"/>
    </source>
</evidence>
<protein>
    <recommendedName>
        <fullName evidence="7">Dihydroorotase</fullName>
        <shortName evidence="7">DHOase</shortName>
        <ecNumber evidence="7">3.5.2.3</ecNumber>
    </recommendedName>
</protein>
<evidence type="ECO:0000313" key="10">
    <source>
        <dbReference type="EMBL" id="SHK65801.1"/>
    </source>
</evidence>
<proteinExistence type="inferred from homology"/>
<organism evidence="10 11">
    <name type="scientific">Selenomonas ruminantium</name>
    <dbReference type="NCBI Taxonomy" id="971"/>
    <lineage>
        <taxon>Bacteria</taxon>
        <taxon>Bacillati</taxon>
        <taxon>Bacillota</taxon>
        <taxon>Negativicutes</taxon>
        <taxon>Selenomonadales</taxon>
        <taxon>Selenomonadaceae</taxon>
        <taxon>Selenomonas</taxon>
    </lineage>
</organism>
<comment type="function">
    <text evidence="1 7">Catalyzes the reversible cyclization of carbamoyl aspartate to dihydroorotate.</text>
</comment>
<evidence type="ECO:0000259" key="9">
    <source>
        <dbReference type="Pfam" id="PF12890"/>
    </source>
</evidence>
<comment type="cofactor">
    <cofactor evidence="7">
        <name>Zn(2+)</name>
        <dbReference type="ChEBI" id="CHEBI:29105"/>
    </cofactor>
    <text evidence="7">Binds 2 Zn(2+) ions per subunit.</text>
</comment>
<dbReference type="InterPro" id="IPR024403">
    <property type="entry name" value="DHOase_cat"/>
</dbReference>
<dbReference type="SUPFAM" id="SSF51338">
    <property type="entry name" value="Composite domain of metallo-dependent hydrolases"/>
    <property type="match status" value="1"/>
</dbReference>
<dbReference type="InterPro" id="IPR004722">
    <property type="entry name" value="DHOase"/>
</dbReference>
<feature type="binding site" evidence="7">
    <location>
        <position position="309"/>
    </location>
    <ligand>
        <name>substrate</name>
    </ligand>
</feature>
<feature type="binding site" evidence="7">
    <location>
        <position position="94"/>
    </location>
    <ligand>
        <name>substrate</name>
    </ligand>
</feature>
<dbReference type="InterPro" id="IPR002195">
    <property type="entry name" value="Dihydroorotase_CS"/>
</dbReference>
<dbReference type="HAMAP" id="MF_00220_B">
    <property type="entry name" value="PyrC_classI_B"/>
    <property type="match status" value="1"/>
</dbReference>
<dbReference type="InterPro" id="IPR011059">
    <property type="entry name" value="Metal-dep_hydrolase_composite"/>
</dbReference>
<evidence type="ECO:0000256" key="4">
    <source>
        <dbReference type="ARBA" id="ARBA00022801"/>
    </source>
</evidence>
<feature type="binding site" evidence="7">
    <location>
        <position position="62"/>
    </location>
    <ligand>
        <name>Zn(2+)</name>
        <dbReference type="ChEBI" id="CHEBI:29105"/>
        <label>1</label>
    </ligand>
</feature>
<dbReference type="Gene3D" id="2.30.40.10">
    <property type="entry name" value="Urease, subunit C, domain 1"/>
    <property type="match status" value="1"/>
</dbReference>
<keyword evidence="6 7" id="KW-0665">Pyrimidine biosynthesis</keyword>
<keyword evidence="3 7" id="KW-0479">Metal-binding</keyword>
<comment type="catalytic activity">
    <reaction evidence="7">
        <text>(S)-dihydroorotate + H2O = N-carbamoyl-L-aspartate + H(+)</text>
        <dbReference type="Rhea" id="RHEA:24296"/>
        <dbReference type="ChEBI" id="CHEBI:15377"/>
        <dbReference type="ChEBI" id="CHEBI:15378"/>
        <dbReference type="ChEBI" id="CHEBI:30864"/>
        <dbReference type="ChEBI" id="CHEBI:32814"/>
        <dbReference type="EC" id="3.5.2.3"/>
    </reaction>
</comment>
<comment type="caution">
    <text evidence="7">Lacks conserved residue(s) required for the propagation of feature annotation.</text>
</comment>
<evidence type="ECO:0000256" key="5">
    <source>
        <dbReference type="ARBA" id="ARBA00022833"/>
    </source>
</evidence>
<dbReference type="PROSITE" id="PS00482">
    <property type="entry name" value="DIHYDROOROTASE_1"/>
    <property type="match status" value="1"/>
</dbReference>
<dbReference type="Gene3D" id="3.20.20.140">
    <property type="entry name" value="Metal-dependent hydrolases"/>
    <property type="match status" value="1"/>
</dbReference>
<feature type="binding site" evidence="7">
    <location>
        <position position="278"/>
    </location>
    <ligand>
        <name>substrate</name>
    </ligand>
</feature>
<comment type="pathway">
    <text evidence="7">Pyrimidine metabolism; UMP biosynthesis via de novo pathway; (S)-dihydroorotate from bicarbonate: step 3/3.</text>
</comment>